<sequence length="690" mass="81300">MSVKITIKGSQETSEYAEAKKLKKTFEEYFNQNDNGEIIIIPSATLYGQEIKDIDLIVIGKLKSHLIRNIHTKIYDTTLREPVIIKESKNIFVNNFCYVFEIKSHRAESITREGLTLFVKYDNKKKDVTSQSEKQKYSLKSYLEENTGKSPFISNFIWFKNVSSESLDYLTENNLNNYLSSNFKIIDLFKKAFLQNFPRCAKDENGMYRHFASYDSYFLKNDDIDLENQAKVFDIFLENKKGMGSLTRDKIERLNRKLFKNQNYAEDLGKKLIIFSGKAGTGKTTKLLNAAFDLALNHQKRCLILTYNHALVSDIRRIIALQGIPDGIDSHTVKISTLHKFFKDVLEGFNIGTKPNEVGDVELDNYLDDEIYYKLLNELVDFIDEGLIDEEEITNLMKSNYDTIDFEYLLVDECQDWDEREKVVLYKLFGQHNIILAEGSDQLIRTKLNCNWTYGMRPRRDFNKTYENKSLRQKKSIVWFINKYAEKVGLNWLLEPKEEMNGGRIIIKIGDYTNELHNELLTDLYKNNNVPYDMLFFTPPNNVTKHKNDKGYTYSHFNKLEEFNMLGAKLWDGTSYQFRSKSQYPIDTNQHRIFQYDSCRGLEGWSVICLDFDEFIRYKLETYKEEKNENELALETFEQKRDRFIYLWSLIPLTRPIDTLVITLKNKNSFIYDVMKNIYKENEEIISWLE</sequence>
<dbReference type="RefSeq" id="WP_089856754.1">
    <property type="nucleotide sequence ID" value="NZ_FNDW01000004.1"/>
</dbReference>
<accession>A0A1G8HXB4</accession>
<dbReference type="OrthoDB" id="9765670at2"/>
<dbReference type="InterPro" id="IPR027417">
    <property type="entry name" value="P-loop_NTPase"/>
</dbReference>
<evidence type="ECO:0000313" key="2">
    <source>
        <dbReference type="Proteomes" id="UP000198869"/>
    </source>
</evidence>
<reference evidence="2" key="1">
    <citation type="submission" date="2016-10" db="EMBL/GenBank/DDBJ databases">
        <authorList>
            <person name="Varghese N."/>
            <person name="Submissions S."/>
        </authorList>
    </citation>
    <scope>NUCLEOTIDE SEQUENCE [LARGE SCALE GENOMIC DNA]</scope>
    <source>
        <strain evidence="2">DSM 17071</strain>
    </source>
</reference>
<dbReference type="Gene3D" id="3.40.50.300">
    <property type="entry name" value="P-loop containing nucleotide triphosphate hydrolases"/>
    <property type="match status" value="1"/>
</dbReference>
<keyword evidence="2" id="KW-1185">Reference proteome</keyword>
<dbReference type="Proteomes" id="UP000198869">
    <property type="component" value="Unassembled WGS sequence"/>
</dbReference>
<evidence type="ECO:0000313" key="1">
    <source>
        <dbReference type="EMBL" id="SDI11306.1"/>
    </source>
</evidence>
<gene>
    <name evidence="1" type="ORF">SAMN05421846_104115</name>
</gene>
<proteinExistence type="predicted"/>
<organism evidence="1 2">
    <name type="scientific">Chryseobacterium taeanense</name>
    <dbReference type="NCBI Taxonomy" id="311334"/>
    <lineage>
        <taxon>Bacteria</taxon>
        <taxon>Pseudomonadati</taxon>
        <taxon>Bacteroidota</taxon>
        <taxon>Flavobacteriia</taxon>
        <taxon>Flavobacteriales</taxon>
        <taxon>Weeksellaceae</taxon>
        <taxon>Chryseobacterium group</taxon>
        <taxon>Chryseobacterium</taxon>
    </lineage>
</organism>
<dbReference type="AlphaFoldDB" id="A0A1G8HXB4"/>
<dbReference type="STRING" id="311334.SAMN05421846_104115"/>
<dbReference type="SUPFAM" id="SSF52540">
    <property type="entry name" value="P-loop containing nucleoside triphosphate hydrolases"/>
    <property type="match status" value="1"/>
</dbReference>
<name>A0A1G8HXB4_9FLAO</name>
<dbReference type="Pfam" id="PF13245">
    <property type="entry name" value="AAA_19"/>
    <property type="match status" value="1"/>
</dbReference>
<dbReference type="EMBL" id="FNDW01000004">
    <property type="protein sequence ID" value="SDI11306.1"/>
    <property type="molecule type" value="Genomic_DNA"/>
</dbReference>
<protein>
    <submittedName>
        <fullName evidence="1">Part of AAA domain-containing protein</fullName>
    </submittedName>
</protein>